<evidence type="ECO:0000256" key="5">
    <source>
        <dbReference type="ARBA" id="ARBA00022741"/>
    </source>
</evidence>
<dbReference type="GO" id="GO:0005524">
    <property type="term" value="F:ATP binding"/>
    <property type="evidence" value="ECO:0007669"/>
    <property type="project" value="UniProtKB-KW"/>
</dbReference>
<dbReference type="Pfam" id="PF12833">
    <property type="entry name" value="HTH_18"/>
    <property type="match status" value="1"/>
</dbReference>
<dbReference type="InterPro" id="IPR004358">
    <property type="entry name" value="Sig_transdc_His_kin-like_C"/>
</dbReference>
<evidence type="ECO:0000256" key="11">
    <source>
        <dbReference type="ARBA" id="ARBA00023163"/>
    </source>
</evidence>
<dbReference type="GO" id="GO:0043565">
    <property type="term" value="F:sequence-specific DNA binding"/>
    <property type="evidence" value="ECO:0007669"/>
    <property type="project" value="InterPro"/>
</dbReference>
<dbReference type="FunFam" id="1.10.287.130:FF:000045">
    <property type="entry name" value="Two-component system sensor histidine kinase/response regulator"/>
    <property type="match status" value="1"/>
</dbReference>
<feature type="domain" description="Response regulatory" evidence="16">
    <location>
        <begin position="1118"/>
        <end position="1233"/>
    </location>
</feature>
<dbReference type="PANTHER" id="PTHR43547:SF2">
    <property type="entry name" value="HYBRID SIGNAL TRANSDUCTION HISTIDINE KINASE C"/>
    <property type="match status" value="1"/>
</dbReference>
<dbReference type="PRINTS" id="PR00344">
    <property type="entry name" value="BCTRLSENSOR"/>
</dbReference>
<feature type="signal peptide" evidence="13">
    <location>
        <begin position="1"/>
        <end position="21"/>
    </location>
</feature>
<evidence type="ECO:0000256" key="1">
    <source>
        <dbReference type="ARBA" id="ARBA00000085"/>
    </source>
</evidence>
<keyword evidence="18" id="KW-1185">Reference proteome</keyword>
<evidence type="ECO:0000256" key="3">
    <source>
        <dbReference type="ARBA" id="ARBA00022553"/>
    </source>
</evidence>
<keyword evidence="5" id="KW-0547">Nucleotide-binding</keyword>
<dbReference type="GO" id="GO:0003700">
    <property type="term" value="F:DNA-binding transcription factor activity"/>
    <property type="evidence" value="ECO:0007669"/>
    <property type="project" value="InterPro"/>
</dbReference>
<name>A0A6H0KUA1_9BACE</name>
<dbReference type="PANTHER" id="PTHR43547">
    <property type="entry name" value="TWO-COMPONENT HISTIDINE KINASE"/>
    <property type="match status" value="1"/>
</dbReference>
<dbReference type="InterPro" id="IPR018060">
    <property type="entry name" value="HTH_AraC"/>
</dbReference>
<dbReference type="InterPro" id="IPR011006">
    <property type="entry name" value="CheY-like_superfamily"/>
</dbReference>
<dbReference type="Pfam" id="PF07494">
    <property type="entry name" value="Reg_prop"/>
    <property type="match status" value="7"/>
</dbReference>
<dbReference type="FunFam" id="3.30.565.10:FF:000037">
    <property type="entry name" value="Hybrid sensor histidine kinase/response regulator"/>
    <property type="match status" value="1"/>
</dbReference>
<dbReference type="Gene3D" id="2.130.10.10">
    <property type="entry name" value="YVTN repeat-like/Quinoprotein amine dehydrogenase"/>
    <property type="match status" value="2"/>
</dbReference>
<keyword evidence="4" id="KW-0808">Transferase</keyword>
<keyword evidence="8" id="KW-0902">Two-component regulatory system</keyword>
<dbReference type="SMART" id="SM00448">
    <property type="entry name" value="REC"/>
    <property type="match status" value="1"/>
</dbReference>
<accession>A0A6H0KUA1</accession>
<dbReference type="PROSITE" id="PS50109">
    <property type="entry name" value="HIS_KIN"/>
    <property type="match status" value="1"/>
</dbReference>
<dbReference type="CDD" id="cd00082">
    <property type="entry name" value="HisKA"/>
    <property type="match status" value="1"/>
</dbReference>
<comment type="catalytic activity">
    <reaction evidence="1">
        <text>ATP + protein L-histidine = ADP + protein N-phospho-L-histidine.</text>
        <dbReference type="EC" id="2.7.13.3"/>
    </reaction>
</comment>
<keyword evidence="7" id="KW-0067">ATP-binding</keyword>
<evidence type="ECO:0000256" key="6">
    <source>
        <dbReference type="ARBA" id="ARBA00022777"/>
    </source>
</evidence>
<dbReference type="Pfam" id="PF02518">
    <property type="entry name" value="HATPase_c"/>
    <property type="match status" value="1"/>
</dbReference>
<dbReference type="SMART" id="SM00342">
    <property type="entry name" value="HTH_ARAC"/>
    <property type="match status" value="1"/>
</dbReference>
<dbReference type="Gene3D" id="3.40.50.2300">
    <property type="match status" value="1"/>
</dbReference>
<feature type="chain" id="PRO_5026165235" description="histidine kinase" evidence="13">
    <location>
        <begin position="22"/>
        <end position="1372"/>
    </location>
</feature>
<evidence type="ECO:0000256" key="2">
    <source>
        <dbReference type="ARBA" id="ARBA00012438"/>
    </source>
</evidence>
<dbReference type="InterPro" id="IPR003594">
    <property type="entry name" value="HATPase_dom"/>
</dbReference>
<dbReference type="CDD" id="cd00146">
    <property type="entry name" value="PKD"/>
    <property type="match status" value="1"/>
</dbReference>
<dbReference type="InterPro" id="IPR001789">
    <property type="entry name" value="Sig_transdc_resp-reg_receiver"/>
</dbReference>
<dbReference type="SUPFAM" id="SSF46689">
    <property type="entry name" value="Homeodomain-like"/>
    <property type="match status" value="1"/>
</dbReference>
<dbReference type="InterPro" id="IPR013783">
    <property type="entry name" value="Ig-like_fold"/>
</dbReference>
<dbReference type="RefSeq" id="WP_167966609.1">
    <property type="nucleotide sequence ID" value="NZ_CP050831.1"/>
</dbReference>
<evidence type="ECO:0000256" key="13">
    <source>
        <dbReference type="SAM" id="SignalP"/>
    </source>
</evidence>
<dbReference type="Pfam" id="PF00512">
    <property type="entry name" value="HisKA"/>
    <property type="match status" value="1"/>
</dbReference>
<dbReference type="SMART" id="SM00387">
    <property type="entry name" value="HATPase_c"/>
    <property type="match status" value="1"/>
</dbReference>
<evidence type="ECO:0000259" key="16">
    <source>
        <dbReference type="PROSITE" id="PS50110"/>
    </source>
</evidence>
<dbReference type="PROSITE" id="PS01124">
    <property type="entry name" value="HTH_ARAC_FAMILY_2"/>
    <property type="match status" value="1"/>
</dbReference>
<dbReference type="InterPro" id="IPR018062">
    <property type="entry name" value="HTH_AraC-typ_CS"/>
</dbReference>
<dbReference type="Gene3D" id="1.10.287.130">
    <property type="match status" value="1"/>
</dbReference>
<evidence type="ECO:0000313" key="17">
    <source>
        <dbReference type="EMBL" id="QIU96902.1"/>
    </source>
</evidence>
<protein>
    <recommendedName>
        <fullName evidence="2">histidine kinase</fullName>
        <ecNumber evidence="2">2.7.13.3</ecNumber>
    </recommendedName>
</protein>
<dbReference type="SMART" id="SM00388">
    <property type="entry name" value="HisKA"/>
    <property type="match status" value="1"/>
</dbReference>
<dbReference type="EC" id="2.7.13.3" evidence="2"/>
<dbReference type="CDD" id="cd17574">
    <property type="entry name" value="REC_OmpR"/>
    <property type="match status" value="1"/>
</dbReference>
<dbReference type="FunFam" id="3.40.50.2300:FF:000138">
    <property type="entry name" value="Two-component system sensor histidine kinase/response regulator"/>
    <property type="match status" value="1"/>
</dbReference>
<reference evidence="17 18" key="1">
    <citation type="submission" date="2020-03" db="EMBL/GenBank/DDBJ databases">
        <title>Genomic analysis of Bacteroides faecium CBA7301.</title>
        <authorList>
            <person name="Kim J."/>
            <person name="Roh S.W."/>
        </authorList>
    </citation>
    <scope>NUCLEOTIDE SEQUENCE [LARGE SCALE GENOMIC DNA]</scope>
    <source>
        <strain evidence="17 18">CBA7301</strain>
    </source>
</reference>
<dbReference type="SUPFAM" id="SSF52172">
    <property type="entry name" value="CheY-like"/>
    <property type="match status" value="1"/>
</dbReference>
<dbReference type="Pfam" id="PF00072">
    <property type="entry name" value="Response_reg"/>
    <property type="match status" value="1"/>
</dbReference>
<evidence type="ECO:0000256" key="9">
    <source>
        <dbReference type="ARBA" id="ARBA00023015"/>
    </source>
</evidence>
<dbReference type="SUPFAM" id="SSF55874">
    <property type="entry name" value="ATPase domain of HSP90 chaperone/DNA topoisomerase II/histidine kinase"/>
    <property type="match status" value="1"/>
</dbReference>
<organism evidence="17 18">
    <name type="scientific">Bacteroides faecium</name>
    <dbReference type="NCBI Taxonomy" id="2715212"/>
    <lineage>
        <taxon>Bacteria</taxon>
        <taxon>Pseudomonadati</taxon>
        <taxon>Bacteroidota</taxon>
        <taxon>Bacteroidia</taxon>
        <taxon>Bacteroidales</taxon>
        <taxon>Bacteroidaceae</taxon>
        <taxon>Bacteroides</taxon>
    </lineage>
</organism>
<dbReference type="KEGG" id="bfc:BacF7301_23305"/>
<evidence type="ECO:0000259" key="14">
    <source>
        <dbReference type="PROSITE" id="PS01124"/>
    </source>
</evidence>
<dbReference type="InterPro" id="IPR036890">
    <property type="entry name" value="HATPase_C_sf"/>
</dbReference>
<evidence type="ECO:0000313" key="18">
    <source>
        <dbReference type="Proteomes" id="UP000501780"/>
    </source>
</evidence>
<dbReference type="PROSITE" id="PS50110">
    <property type="entry name" value="RESPONSE_REGULATORY"/>
    <property type="match status" value="1"/>
</dbReference>
<dbReference type="InterPro" id="IPR003661">
    <property type="entry name" value="HisK_dim/P_dom"/>
</dbReference>
<dbReference type="SUPFAM" id="SSF47384">
    <property type="entry name" value="Homodimeric domain of signal transducing histidine kinase"/>
    <property type="match status" value="1"/>
</dbReference>
<dbReference type="InterPro" id="IPR015943">
    <property type="entry name" value="WD40/YVTN_repeat-like_dom_sf"/>
</dbReference>
<dbReference type="GO" id="GO:0000155">
    <property type="term" value="F:phosphorelay sensor kinase activity"/>
    <property type="evidence" value="ECO:0007669"/>
    <property type="project" value="InterPro"/>
</dbReference>
<keyword evidence="6" id="KW-0418">Kinase</keyword>
<feature type="modified residue" description="4-aspartylphosphate" evidence="12">
    <location>
        <position position="1166"/>
    </location>
</feature>
<proteinExistence type="predicted"/>
<dbReference type="InterPro" id="IPR036097">
    <property type="entry name" value="HisK_dim/P_sf"/>
</dbReference>
<dbReference type="CDD" id="cd00075">
    <property type="entry name" value="HATPase"/>
    <property type="match status" value="1"/>
</dbReference>
<dbReference type="Gene3D" id="1.10.10.60">
    <property type="entry name" value="Homeodomain-like"/>
    <property type="match status" value="1"/>
</dbReference>
<feature type="domain" description="HTH araC/xylS-type" evidence="14">
    <location>
        <begin position="1267"/>
        <end position="1366"/>
    </location>
</feature>
<dbReference type="Proteomes" id="UP000501780">
    <property type="component" value="Chromosome"/>
</dbReference>
<dbReference type="PROSITE" id="PS00041">
    <property type="entry name" value="HTH_ARAC_FAMILY_1"/>
    <property type="match status" value="1"/>
</dbReference>
<dbReference type="InterPro" id="IPR009057">
    <property type="entry name" value="Homeodomain-like_sf"/>
</dbReference>
<evidence type="ECO:0000256" key="7">
    <source>
        <dbReference type="ARBA" id="ARBA00022840"/>
    </source>
</evidence>
<keyword evidence="10" id="KW-0238">DNA-binding</keyword>
<evidence type="ECO:0000256" key="10">
    <source>
        <dbReference type="ARBA" id="ARBA00023125"/>
    </source>
</evidence>
<dbReference type="InterPro" id="IPR005467">
    <property type="entry name" value="His_kinase_dom"/>
</dbReference>
<keyword evidence="9" id="KW-0805">Transcription regulation</keyword>
<dbReference type="SUPFAM" id="SSF63829">
    <property type="entry name" value="Calcium-dependent phosphotriesterase"/>
    <property type="match status" value="2"/>
</dbReference>
<evidence type="ECO:0000256" key="4">
    <source>
        <dbReference type="ARBA" id="ARBA00022679"/>
    </source>
</evidence>
<gene>
    <name evidence="17" type="ORF">BacF7301_23305</name>
</gene>
<evidence type="ECO:0000259" key="15">
    <source>
        <dbReference type="PROSITE" id="PS50109"/>
    </source>
</evidence>
<evidence type="ECO:0000256" key="8">
    <source>
        <dbReference type="ARBA" id="ARBA00023012"/>
    </source>
</evidence>
<keyword evidence="11" id="KW-0804">Transcription</keyword>
<dbReference type="InterPro" id="IPR011123">
    <property type="entry name" value="Y_Y_Y"/>
</dbReference>
<dbReference type="Gene3D" id="2.60.40.10">
    <property type="entry name" value="Immunoglobulins"/>
    <property type="match status" value="1"/>
</dbReference>
<dbReference type="InterPro" id="IPR011110">
    <property type="entry name" value="Reg_prop"/>
</dbReference>
<keyword evidence="13" id="KW-0732">Signal</keyword>
<keyword evidence="3 12" id="KW-0597">Phosphoprotein</keyword>
<sequence>MKTLFSFCCHLILAALTLVNAQTGRFYSTDKELSNSLINKVYQDKRGFIWVATEDGLNKFDGNRFIVYKKNKNEPDGLMNNYVKTLFEDSKGRFWIACINGIQIYDQATNTFQTIPIQHNRDNMAPQTSANIIELQNGEIWLGTYGGGIISLKDNKFIPQEELNRKIQSYFIQTIYEDSKQNIWIATENKGLFCYTPSNGQVQNFTAPGQLTSEDISCFCEDKEGTLFISTLNGGLMKLNPSSHHFTPIPYKGNNRLSIKTLTIDKNNNLYIGTEGFGLKIYNRNTNSIEDYDVHNGVFDLGSSKVHSVLEDKDGNLWLGIFQKGLLMIPSMPNKFNYYGYKSFPKSEIGSSCVMSILVDRQNVAWIATDNDGLYAVNDEGKQILHFKEEGNNRSAPRNIICLMEDSEHKLWIGSYLSGLTLMNKQTGICTPVNEQLSTPTASDNKKIFCIAEDRNRHIWVGTYGSGVYKMDISGKVINQYQSSKSQNENWKVNKLCNDWINCIIEDNEGLLWIGTCNGLSCFNPQTENFINYLSQNNLLPNTFVHTLLQDDKGHIWVGTSEGLYKFDKHTQKFSLYTTQQGLPSDVICGMVQDDMNNYWISTHQGMSKLIADTETFINYTASDGIQGNEFTRGAFYKDHRGKIYFGGTSGVTSFYPKDIAEPDKKLRIEITDFILGNHSVKKGDMLGKHAITDSDVMDATRFTLTYDQNAFRMELSTLDFANPERIIYQYKIKELETNWLNTSPGMNRVSYANLSPGRYTLMVRAKDNKSTSDIRTVEIVVTPPWYNTWWAKVLWSCLLVLVLYALTMYVISRIHRRQEIMKQRHQEQINEAKLQFFINISHEIRTPMTLIISPLEKLIAEHSEKQQAYLMIYRNAQRILRLINQLMDIRKLDKGQMHLKFRETDMVGFIEDLMQTFNYQAQKKNITFTFDKELQDADSLKVWIDLNNFDKVLMNVLSNAFKYTRDGGNIHILLKTGHNSTYRGALKDYFEISVTDNGIGIDKDKIKQIFERFYQINNDMTQSNFGTGIGLHLARSLVKLHHGLIMAENREDEQGTRFIIRLPLGSDHLKTDELENPDEAGNDLLMSQLSKDTLYETEDEYATADDAKKPKSKTRYRVLIIEDDDEIRQYMRNELSTDFRISECTNGREGLENILKEKPDLVISDIMMPEMDGITLCRKVKQNINVNHIPVILLTAKSKAEDRIEGLETGADAYIVKPFNTELLRTTASNLISNRERLRGQLIGEQQVEEKIVKIEMKSNDEILMGKVMKTINEHLTDPALNVEMLAANVGMSRVHMHRKLKELTNQSARDFIRNIRLKQAATLLREKNLTISEVAYATGFSNLSHFSNSFREFYGISPTEYKEQPDVPQE</sequence>
<feature type="domain" description="Histidine kinase" evidence="15">
    <location>
        <begin position="840"/>
        <end position="1067"/>
    </location>
</feature>
<dbReference type="Pfam" id="PF07495">
    <property type="entry name" value="Y_Y_Y"/>
    <property type="match status" value="1"/>
</dbReference>
<evidence type="ECO:0000256" key="12">
    <source>
        <dbReference type="PROSITE-ProRule" id="PRU00169"/>
    </source>
</evidence>
<dbReference type="Gene3D" id="3.30.565.10">
    <property type="entry name" value="Histidine kinase-like ATPase, C-terminal domain"/>
    <property type="match status" value="1"/>
</dbReference>
<dbReference type="EMBL" id="CP050831">
    <property type="protein sequence ID" value="QIU96902.1"/>
    <property type="molecule type" value="Genomic_DNA"/>
</dbReference>